<evidence type="ECO:0000256" key="1">
    <source>
        <dbReference type="ARBA" id="ARBA00022741"/>
    </source>
</evidence>
<dbReference type="InterPro" id="IPR001650">
    <property type="entry name" value="Helicase_C-like"/>
</dbReference>
<comment type="caution">
    <text evidence="6">The sequence shown here is derived from an EMBL/GenBank/DDBJ whole genome shotgun (WGS) entry which is preliminary data.</text>
</comment>
<organism evidence="6 7">
    <name type="scientific">Levilactobacillus parabrevis ATCC 53295</name>
    <dbReference type="NCBI Taxonomy" id="1267003"/>
    <lineage>
        <taxon>Bacteria</taxon>
        <taxon>Bacillati</taxon>
        <taxon>Bacillota</taxon>
        <taxon>Bacilli</taxon>
        <taxon>Lactobacillales</taxon>
        <taxon>Lactobacillaceae</taxon>
        <taxon>Levilactobacillus</taxon>
    </lineage>
</organism>
<proteinExistence type="predicted"/>
<feature type="domain" description="Helicase ATP-binding" evidence="4">
    <location>
        <begin position="106"/>
        <end position="258"/>
    </location>
</feature>
<dbReference type="SUPFAM" id="SSF52540">
    <property type="entry name" value="P-loop containing nucleoside triphosphate hydrolases"/>
    <property type="match status" value="1"/>
</dbReference>
<name>A0A0R1GY07_9LACO</name>
<dbReference type="RefSeq" id="WP_020088188.1">
    <property type="nucleotide sequence ID" value="NZ_AZCZ01000004.1"/>
</dbReference>
<dbReference type="PATRIC" id="fig|1267003.4.peg.1648"/>
<dbReference type="GO" id="GO:0006302">
    <property type="term" value="P:double-strand break repair"/>
    <property type="evidence" value="ECO:0007669"/>
    <property type="project" value="TreeGrafter"/>
</dbReference>
<dbReference type="eggNOG" id="COG4098">
    <property type="taxonomic scope" value="Bacteria"/>
</dbReference>
<dbReference type="PANTHER" id="PTHR30580:SF1">
    <property type="entry name" value="COMF OPERON PROTEIN 1"/>
    <property type="match status" value="1"/>
</dbReference>
<evidence type="ECO:0000313" key="7">
    <source>
        <dbReference type="Proteomes" id="UP000051176"/>
    </source>
</evidence>
<dbReference type="InterPro" id="IPR014001">
    <property type="entry name" value="Helicase_ATP-bd"/>
</dbReference>
<dbReference type="STRING" id="357278.IV61_GL000780"/>
<keyword evidence="6" id="KW-0347">Helicase</keyword>
<dbReference type="Pfam" id="PF00271">
    <property type="entry name" value="Helicase_C"/>
    <property type="match status" value="1"/>
</dbReference>
<dbReference type="InterPro" id="IPR027417">
    <property type="entry name" value="P-loop_NTPase"/>
</dbReference>
<dbReference type="GO" id="GO:0003677">
    <property type="term" value="F:DNA binding"/>
    <property type="evidence" value="ECO:0007669"/>
    <property type="project" value="UniProtKB-KW"/>
</dbReference>
<dbReference type="Pfam" id="PF00270">
    <property type="entry name" value="DEAD"/>
    <property type="match status" value="1"/>
</dbReference>
<dbReference type="GO" id="GO:0006310">
    <property type="term" value="P:DNA recombination"/>
    <property type="evidence" value="ECO:0007669"/>
    <property type="project" value="TreeGrafter"/>
</dbReference>
<evidence type="ECO:0000313" key="6">
    <source>
        <dbReference type="EMBL" id="KRK39277.1"/>
    </source>
</evidence>
<gene>
    <name evidence="6" type="ORF">FD07_GL001563</name>
</gene>
<dbReference type="Proteomes" id="UP000051176">
    <property type="component" value="Unassembled WGS sequence"/>
</dbReference>
<keyword evidence="6" id="KW-0378">Hydrolase</keyword>
<sequence length="438" mass="49501">MINLSEYFGRRLPATTGTDRLGTGKLAVKRVGQRYQCQRCQQWLANSDQLPNGAWYCRQCLQLGRVTSQTKLYTIPEPNRFSPSESPLTWTGKLSPDQQRAAEKIRQHVQQGQSQLLWAVTGAGKTEIVYPALAWAVARGWRVAWASPRVDVCLELAPRIQAAFAAVSQCVLYGEQPAPYRYSQLTVCTTHQLLRFEHAFDWIIVDEVDAFPLATSPLLQLAITRAEKPTGQHLYLTATPGEKLQRQIRQRTLVATYLPLRYHGYLLPQLRVKLAWRWREYLRKGRLPRPLIQQLLTYLQKGQRFLLFVPHVRDLPEIMAELGRQGIRGGVSVHAADPERTCKVQALRDQRLSFLVTTTILERGVTFPNIAVVILGGDDAVFSTAALVQIAGRAGRSAKFPGGEVTCYVQTQTRAVRRAQVMITRLNRQGKQRGGRRP</sequence>
<dbReference type="PANTHER" id="PTHR30580">
    <property type="entry name" value="PRIMOSOMAL PROTEIN N"/>
    <property type="match status" value="1"/>
</dbReference>
<evidence type="ECO:0000256" key="3">
    <source>
        <dbReference type="ARBA" id="ARBA00023125"/>
    </source>
</evidence>
<dbReference type="SMART" id="SM00487">
    <property type="entry name" value="DEXDc"/>
    <property type="match status" value="1"/>
</dbReference>
<dbReference type="Gene3D" id="3.40.50.300">
    <property type="entry name" value="P-loop containing nucleotide triphosphate hydrolases"/>
    <property type="match status" value="2"/>
</dbReference>
<evidence type="ECO:0000256" key="2">
    <source>
        <dbReference type="ARBA" id="ARBA00022840"/>
    </source>
</evidence>
<keyword evidence="3" id="KW-0238">DNA-binding</keyword>
<dbReference type="GO" id="GO:0043138">
    <property type="term" value="F:3'-5' DNA helicase activity"/>
    <property type="evidence" value="ECO:0007669"/>
    <property type="project" value="TreeGrafter"/>
</dbReference>
<keyword evidence="2" id="KW-0067">ATP-binding</keyword>
<evidence type="ECO:0000259" key="4">
    <source>
        <dbReference type="PROSITE" id="PS51192"/>
    </source>
</evidence>
<dbReference type="EMBL" id="AZCZ01000004">
    <property type="protein sequence ID" value="KRK39277.1"/>
    <property type="molecule type" value="Genomic_DNA"/>
</dbReference>
<dbReference type="AlphaFoldDB" id="A0A0R1GY07"/>
<protein>
    <submittedName>
        <fullName evidence="6">Superfamily II DNA RNA helicase</fullName>
    </submittedName>
</protein>
<dbReference type="PROSITE" id="PS51194">
    <property type="entry name" value="HELICASE_CTER"/>
    <property type="match status" value="1"/>
</dbReference>
<dbReference type="PROSITE" id="PS51192">
    <property type="entry name" value="HELICASE_ATP_BIND_1"/>
    <property type="match status" value="1"/>
</dbReference>
<evidence type="ECO:0000259" key="5">
    <source>
        <dbReference type="PROSITE" id="PS51194"/>
    </source>
</evidence>
<dbReference type="SMART" id="SM00490">
    <property type="entry name" value="HELICc"/>
    <property type="match status" value="1"/>
</dbReference>
<feature type="domain" description="Helicase C-terminal" evidence="5">
    <location>
        <begin position="291"/>
        <end position="438"/>
    </location>
</feature>
<reference evidence="6 7" key="1">
    <citation type="journal article" date="2015" name="Genome Announc.">
        <title>Expanding the biotechnology potential of lactobacilli through comparative genomics of 213 strains and associated genera.</title>
        <authorList>
            <person name="Sun Z."/>
            <person name="Harris H.M."/>
            <person name="McCann A."/>
            <person name="Guo C."/>
            <person name="Argimon S."/>
            <person name="Zhang W."/>
            <person name="Yang X."/>
            <person name="Jeffery I.B."/>
            <person name="Cooney J.C."/>
            <person name="Kagawa T.F."/>
            <person name="Liu W."/>
            <person name="Song Y."/>
            <person name="Salvetti E."/>
            <person name="Wrobel A."/>
            <person name="Rasinkangas P."/>
            <person name="Parkhill J."/>
            <person name="Rea M.C."/>
            <person name="O'Sullivan O."/>
            <person name="Ritari J."/>
            <person name="Douillard F.P."/>
            <person name="Paul Ross R."/>
            <person name="Yang R."/>
            <person name="Briner A.E."/>
            <person name="Felis G.E."/>
            <person name="de Vos W.M."/>
            <person name="Barrangou R."/>
            <person name="Klaenhammer T.R."/>
            <person name="Caufield P.W."/>
            <person name="Cui Y."/>
            <person name="Zhang H."/>
            <person name="O'Toole P.W."/>
        </authorList>
    </citation>
    <scope>NUCLEOTIDE SEQUENCE [LARGE SCALE GENOMIC DNA]</scope>
    <source>
        <strain evidence="6 7">ATCC 53295</strain>
    </source>
</reference>
<dbReference type="GO" id="GO:0006270">
    <property type="term" value="P:DNA replication initiation"/>
    <property type="evidence" value="ECO:0007669"/>
    <property type="project" value="TreeGrafter"/>
</dbReference>
<dbReference type="GO" id="GO:0005524">
    <property type="term" value="F:ATP binding"/>
    <property type="evidence" value="ECO:0007669"/>
    <property type="project" value="UniProtKB-KW"/>
</dbReference>
<keyword evidence="7" id="KW-1185">Reference proteome</keyword>
<dbReference type="CDD" id="cd18785">
    <property type="entry name" value="SF2_C"/>
    <property type="match status" value="1"/>
</dbReference>
<dbReference type="OrthoDB" id="2077914at2"/>
<dbReference type="InterPro" id="IPR011545">
    <property type="entry name" value="DEAD/DEAH_box_helicase_dom"/>
</dbReference>
<keyword evidence="1" id="KW-0547">Nucleotide-binding</keyword>
<accession>A0A0R1GY07</accession>